<feature type="non-terminal residue" evidence="3">
    <location>
        <position position="72"/>
    </location>
</feature>
<reference evidence="3 4" key="1">
    <citation type="submission" date="2019-01" db="EMBL/GenBank/DDBJ databases">
        <authorList>
            <person name="Sayadi A."/>
        </authorList>
    </citation>
    <scope>NUCLEOTIDE SEQUENCE [LARGE SCALE GENOMIC DNA]</scope>
</reference>
<protein>
    <submittedName>
        <fullName evidence="3">Uncharacterized protein</fullName>
    </submittedName>
</protein>
<feature type="region of interest" description="Disordered" evidence="1">
    <location>
        <begin position="36"/>
        <end position="72"/>
    </location>
</feature>
<feature type="chain" id="PRO_5024898408" evidence="2">
    <location>
        <begin position="19"/>
        <end position="72"/>
    </location>
</feature>
<name>A0A653DB03_CALMS</name>
<evidence type="ECO:0000256" key="2">
    <source>
        <dbReference type="SAM" id="SignalP"/>
    </source>
</evidence>
<feature type="compositionally biased region" description="Basic and acidic residues" evidence="1">
    <location>
        <begin position="36"/>
        <end position="65"/>
    </location>
</feature>
<gene>
    <name evidence="3" type="ORF">CALMAC_LOCUS16020</name>
</gene>
<feature type="signal peptide" evidence="2">
    <location>
        <begin position="1"/>
        <end position="18"/>
    </location>
</feature>
<dbReference type="EMBL" id="CAACVG010011123">
    <property type="protein sequence ID" value="VEN57380.1"/>
    <property type="molecule type" value="Genomic_DNA"/>
</dbReference>
<dbReference type="Proteomes" id="UP000410492">
    <property type="component" value="Unassembled WGS sequence"/>
</dbReference>
<organism evidence="3 4">
    <name type="scientific">Callosobruchus maculatus</name>
    <name type="common">Southern cowpea weevil</name>
    <name type="synonym">Pulse bruchid</name>
    <dbReference type="NCBI Taxonomy" id="64391"/>
    <lineage>
        <taxon>Eukaryota</taxon>
        <taxon>Metazoa</taxon>
        <taxon>Ecdysozoa</taxon>
        <taxon>Arthropoda</taxon>
        <taxon>Hexapoda</taxon>
        <taxon>Insecta</taxon>
        <taxon>Pterygota</taxon>
        <taxon>Neoptera</taxon>
        <taxon>Endopterygota</taxon>
        <taxon>Coleoptera</taxon>
        <taxon>Polyphaga</taxon>
        <taxon>Cucujiformia</taxon>
        <taxon>Chrysomeloidea</taxon>
        <taxon>Chrysomelidae</taxon>
        <taxon>Bruchinae</taxon>
        <taxon>Bruchini</taxon>
        <taxon>Callosobruchus</taxon>
    </lineage>
</organism>
<evidence type="ECO:0000256" key="1">
    <source>
        <dbReference type="SAM" id="MobiDB-lite"/>
    </source>
</evidence>
<dbReference type="AlphaFoldDB" id="A0A653DB03"/>
<evidence type="ECO:0000313" key="3">
    <source>
        <dbReference type="EMBL" id="VEN57380.1"/>
    </source>
</evidence>
<proteinExistence type="predicted"/>
<keyword evidence="4" id="KW-1185">Reference proteome</keyword>
<evidence type="ECO:0000313" key="4">
    <source>
        <dbReference type="Proteomes" id="UP000410492"/>
    </source>
</evidence>
<sequence>MLFKAFLLGAFLVLQVNCDFYSDLRLFHTLDPFRQSWDEGSRRSAGDSTSSKDREPLGPEYKDPDPYATEQV</sequence>
<accession>A0A653DB03</accession>
<keyword evidence="2" id="KW-0732">Signal</keyword>